<dbReference type="AlphaFoldDB" id="S0FLF9"/>
<dbReference type="Proteomes" id="UP000014155">
    <property type="component" value="Unassembled WGS sequence"/>
</dbReference>
<dbReference type="CDD" id="cd03143">
    <property type="entry name" value="A4_beta-galactosidase_middle_domain"/>
    <property type="match status" value="1"/>
</dbReference>
<reference evidence="1 2" key="1">
    <citation type="journal article" date="2013" name="Genome Announc.">
        <title>Draft Genome Sequence of the Cellulolytic, Mesophilic, Anaerobic Bacterium Clostridium termitidis Strain CT1112 (DSM 5398).</title>
        <authorList>
            <person name="Lal S."/>
            <person name="Ramachandran U."/>
            <person name="Zhang X."/>
            <person name="Munir R."/>
            <person name="Sparling R."/>
            <person name="Levin D.B."/>
        </authorList>
    </citation>
    <scope>NUCLEOTIDE SEQUENCE [LARGE SCALE GENOMIC DNA]</scope>
    <source>
        <strain evidence="1 2">CT1112</strain>
    </source>
</reference>
<dbReference type="Gene3D" id="3.40.50.880">
    <property type="match status" value="1"/>
</dbReference>
<dbReference type="InterPro" id="IPR053161">
    <property type="entry name" value="Ulvan_degrading_GH"/>
</dbReference>
<evidence type="ECO:0000313" key="1">
    <source>
        <dbReference type="EMBL" id="EMS71151.1"/>
    </source>
</evidence>
<dbReference type="STRING" id="1195236.CTER_3005"/>
<evidence type="ECO:0000313" key="2">
    <source>
        <dbReference type="Proteomes" id="UP000014155"/>
    </source>
</evidence>
<evidence type="ECO:0008006" key="3">
    <source>
        <dbReference type="Google" id="ProtNLM"/>
    </source>
</evidence>
<dbReference type="RefSeq" id="WP_004626863.1">
    <property type="nucleotide sequence ID" value="NZ_AORV01000042.1"/>
</dbReference>
<comment type="caution">
    <text evidence="1">The sequence shown here is derived from an EMBL/GenBank/DDBJ whole genome shotgun (WGS) entry which is preliminary data.</text>
</comment>
<name>S0FLF9_RUMCE</name>
<protein>
    <recommendedName>
        <fullName evidence="3">Alpha-L-rhamnosidase</fullName>
    </recommendedName>
</protein>
<dbReference type="eggNOG" id="COG3250">
    <property type="taxonomic scope" value="Bacteria"/>
</dbReference>
<gene>
    <name evidence="1" type="ORF">CTER_3005</name>
</gene>
<accession>S0FLF9</accession>
<organism evidence="1 2">
    <name type="scientific">Ruminiclostridium cellobioparum subsp. termitidis CT1112</name>
    <dbReference type="NCBI Taxonomy" id="1195236"/>
    <lineage>
        <taxon>Bacteria</taxon>
        <taxon>Bacillati</taxon>
        <taxon>Bacillota</taxon>
        <taxon>Clostridia</taxon>
        <taxon>Eubacteriales</taxon>
        <taxon>Oscillospiraceae</taxon>
        <taxon>Ruminiclostridium</taxon>
    </lineage>
</organism>
<dbReference type="InterPro" id="IPR029062">
    <property type="entry name" value="Class_I_gatase-like"/>
</dbReference>
<sequence>MNNYNDDYNEELFKNPPAKFRGAPFWAWNTKLEKDELLRQIDIFKAMGIGGFHIHCRSGLETEYLGEEYMELVGACNEKAKKEEMLCYLYDEDRWPSGSGGGLVTKDRKHRARYLSFGPADVNENDSIPTNSEDIAGRQEGDGKSVIARFAVTLKDGFLQEYKRLQASETAPGGTAVWEATLVIAEDNPWFNNQAYVNTLDKKAIERFIEVTHEKYYEKFGDDFGTAIPSIFTDEPQFTHKQTLKFSTDRTNIALPFTDDFEETYKSVYGESIIDHLPELVWELPDDKISAARYNYHDHVAERFSSAFADTVGNWCKAHNIKLTGHMMEEPTLQSQTAALGEAMRSYRSFDMPGIDMLCDWREYTTAKQAQSAAHQYGRTGVLSELYGVTNWDFDFRNHKLQGDWQAALGVTLRVHHLTWVSMNGEAKRDYPASIGYQSPWYKEYSYIEDHFARLNSALTRGKAEVRVGVIHPVESYWLYYGPNDKTAGRKKELDDNFYAITNWLLFGLVDFDFIAESLLPSQAPKAYDGKLAVGEMEYETIIVPNCITLRSTTLQQLKAFKKAGGRLVFTGETPTLLDAGPSQEVQAFVKECECIQFNYNKIHSAISGSRDVDIINTNGQRPDRYIYQLRKDGKYRWLFICNAKPAENPDIPREDKLKIIVSGVWKPTLYDTLTGKIHPFAAEYDNGKTVISRSFYDHDSLLLLLEEGRAREPEKSYECNVQRITELSQPVSFSLSEPNSLVLDCAEYSFDGKEWNSRDEVLRIDNRFRELLGYPLRMEAWAQPWSVERQEEKKHILGLRYSFESEIEIRDCYLALENISGTEIIVNGESVKKETEGYFVDKCIQKVKLPAIKKGTNRIILYIDFYSRTNVEWCYLLGSFGVSIAGSAAKLIDMPQTINFGDYGSQGFPFYTGNIKYHNVINVDSGNYKLDFSSYRSTVMKVFVDGKERGIVAFAPYTIDLGELDKGKHSIDILCCGNRYNAFGALHNSDSSEKWHGPNSWRTEGKKWSYEYQLRKMGVLVTPRLIKY</sequence>
<dbReference type="PANTHER" id="PTHR36848:SF2">
    <property type="entry name" value="SECRETED PROTEIN"/>
    <property type="match status" value="1"/>
</dbReference>
<proteinExistence type="predicted"/>
<keyword evidence="2" id="KW-1185">Reference proteome</keyword>
<dbReference type="EMBL" id="AORV01000042">
    <property type="protein sequence ID" value="EMS71151.1"/>
    <property type="molecule type" value="Genomic_DNA"/>
</dbReference>
<dbReference type="PATRIC" id="fig|1195236.3.peg.3229"/>
<dbReference type="PANTHER" id="PTHR36848">
    <property type="entry name" value="DNA-BINDING PROTEIN (PUTATIVE SECRETED PROTEIN)-RELATED"/>
    <property type="match status" value="1"/>
</dbReference>